<dbReference type="InterPro" id="IPR042226">
    <property type="entry name" value="eFR1_2_sf"/>
</dbReference>
<sequence>MSLQILKYYKDESKVSVLVETLEDLWALERIIFPGDLVKTKTVRKYKASETDVGELKDVVIEVKVEKVELDRSASRLRVLGRITYGKPLEYVSLNSHHTLNIASGDKVEITKAKWEDYILDLLYKEAKESRRPKLGIVLVDDEKAFYAKILGYGIEFGSEVYNNLSKNMSQKEYAELQTKFFNKVIEVINNMDVSTVILAGPGFTKNDIKSYIDNVPTSSKLNKNILIMDTSNTEKSGVYELIKSDSVKKLMENELIKSEFELMEKFLKGLSLGYSKYGTKNVEEALDNYEAGEIIVNDSKLDDNDIKKLLAKAESYGVKIDIINSLDEVGQQLQAFGDIASIKD</sequence>
<evidence type="ECO:0000256" key="5">
    <source>
        <dbReference type="ARBA" id="ARBA00022723"/>
    </source>
</evidence>
<evidence type="ECO:0000256" key="3">
    <source>
        <dbReference type="ARBA" id="ARBA00009504"/>
    </source>
</evidence>
<name>A0A218NNG4_9ARCH</name>
<dbReference type="PANTHER" id="PTHR10853:SF0">
    <property type="entry name" value="PROTEIN PELOTA HOMOLOG"/>
    <property type="match status" value="1"/>
</dbReference>
<dbReference type="Gene3D" id="2.30.30.870">
    <property type="entry name" value="Pelota, domain A"/>
    <property type="match status" value="1"/>
</dbReference>
<dbReference type="GO" id="GO:0071025">
    <property type="term" value="P:RNA surveillance"/>
    <property type="evidence" value="ECO:0007669"/>
    <property type="project" value="InterPro"/>
</dbReference>
<dbReference type="GO" id="GO:0070966">
    <property type="term" value="P:nuclear-transcribed mRNA catabolic process, no-go decay"/>
    <property type="evidence" value="ECO:0007669"/>
    <property type="project" value="InterPro"/>
</dbReference>
<dbReference type="GO" id="GO:0070651">
    <property type="term" value="P:nonfunctional rRNA decay"/>
    <property type="evidence" value="ECO:0007669"/>
    <property type="project" value="TreeGrafter"/>
</dbReference>
<dbReference type="Proteomes" id="UP000197679">
    <property type="component" value="Chromosome"/>
</dbReference>
<accession>A0A218NNG4</accession>
<evidence type="ECO:0000259" key="6">
    <source>
        <dbReference type="SMART" id="SM01194"/>
    </source>
</evidence>
<dbReference type="Gene3D" id="3.30.420.60">
    <property type="entry name" value="eRF1 domain 2"/>
    <property type="match status" value="1"/>
</dbReference>
<evidence type="ECO:0000256" key="2">
    <source>
        <dbReference type="ARBA" id="ARBA00004496"/>
    </source>
</evidence>
<dbReference type="InterPro" id="IPR058547">
    <property type="entry name" value="Pelota_N"/>
</dbReference>
<dbReference type="GO" id="GO:0032790">
    <property type="term" value="P:ribosome disassembly"/>
    <property type="evidence" value="ECO:0007669"/>
    <property type="project" value="TreeGrafter"/>
</dbReference>
<gene>
    <name evidence="7" type="ORF">Mia14_0717</name>
</gene>
<dbReference type="GO" id="GO:0005737">
    <property type="term" value="C:cytoplasm"/>
    <property type="evidence" value="ECO:0007669"/>
    <property type="project" value="UniProtKB-SubCell"/>
</dbReference>
<dbReference type="EMBL" id="CP019964">
    <property type="protein sequence ID" value="ASI14017.1"/>
    <property type="molecule type" value="Genomic_DNA"/>
</dbReference>
<evidence type="ECO:0000256" key="1">
    <source>
        <dbReference type="ARBA" id="ARBA00001968"/>
    </source>
</evidence>
<comment type="cofactor">
    <cofactor evidence="1">
        <name>a divalent metal cation</name>
        <dbReference type="ChEBI" id="CHEBI:60240"/>
    </cofactor>
</comment>
<keyword evidence="8" id="KW-1185">Reference proteome</keyword>
<dbReference type="GO" id="GO:0046872">
    <property type="term" value="F:metal ion binding"/>
    <property type="evidence" value="ECO:0007669"/>
    <property type="project" value="UniProtKB-KW"/>
</dbReference>
<dbReference type="GO" id="GO:0070481">
    <property type="term" value="P:nuclear-transcribed mRNA catabolic process, non-stop decay"/>
    <property type="evidence" value="ECO:0007669"/>
    <property type="project" value="InterPro"/>
</dbReference>
<evidence type="ECO:0000313" key="8">
    <source>
        <dbReference type="Proteomes" id="UP000197679"/>
    </source>
</evidence>
<dbReference type="PANTHER" id="PTHR10853">
    <property type="entry name" value="PELOTA"/>
    <property type="match status" value="1"/>
</dbReference>
<dbReference type="RefSeq" id="WP_088820279.1">
    <property type="nucleotide sequence ID" value="NZ_CP019964.1"/>
</dbReference>
<keyword evidence="5" id="KW-0479">Metal-binding</keyword>
<dbReference type="InterPro" id="IPR029064">
    <property type="entry name" value="Ribosomal_eL30-like_sf"/>
</dbReference>
<dbReference type="AlphaFoldDB" id="A0A218NNG4"/>
<dbReference type="NCBIfam" id="TIGR00111">
    <property type="entry name" value="pelota"/>
    <property type="match status" value="1"/>
</dbReference>
<comment type="subcellular location">
    <subcellularLocation>
        <location evidence="2">Cytoplasm</location>
    </subcellularLocation>
</comment>
<reference evidence="7 8" key="1">
    <citation type="journal article" date="2017" name="Nat. Commun.">
        <title>'ARMAN' archaea depend on association with euryarchaeal host in culture and in situ.</title>
        <authorList>
            <person name="Golyshina O."/>
            <person name="Toshchakov S."/>
            <person name="Makarova K."/>
            <person name="Gavrilov S."/>
            <person name="Korzhenkov A."/>
            <person name="La Cono V."/>
            <person name="Arcadi E."/>
            <person name="Nechitaylo T."/>
            <person name="Ferrer M."/>
            <person name="Kublanov I."/>
            <person name="Wolf Y."/>
            <person name="Yakimov M."/>
            <person name="Golyshin P."/>
            <person name="Slesarev A."/>
            <person name="Kozyavkin S."/>
        </authorList>
    </citation>
    <scope>NUCLEOTIDE SEQUENCE [LARGE SCALE GENOMIC DNA]</scope>
    <source>
        <strain evidence="7 8">Mia14</strain>
    </source>
</reference>
<dbReference type="Gene3D" id="3.30.1330.30">
    <property type="match status" value="1"/>
</dbReference>
<comment type="similarity">
    <text evidence="3">Belongs to the eukaryotic release factor 1 family. Pelota subfamily.</text>
</comment>
<proteinExistence type="inferred from homology"/>
<keyword evidence="4" id="KW-0963">Cytoplasm</keyword>
<evidence type="ECO:0000313" key="7">
    <source>
        <dbReference type="EMBL" id="ASI14017.1"/>
    </source>
</evidence>
<dbReference type="InterPro" id="IPR038069">
    <property type="entry name" value="Pelota/DOM34_N"/>
</dbReference>
<organism evidence="7 8">
    <name type="scientific">Candidatus Mancarchaeum acidiphilum</name>
    <dbReference type="NCBI Taxonomy" id="1920749"/>
    <lineage>
        <taxon>Archaea</taxon>
        <taxon>Candidatus Micrarchaeota</taxon>
        <taxon>Candidatus Mancarchaeum</taxon>
    </lineage>
</organism>
<evidence type="ECO:0000256" key="4">
    <source>
        <dbReference type="ARBA" id="ARBA00022490"/>
    </source>
</evidence>
<dbReference type="OrthoDB" id="31300at2157"/>
<dbReference type="Pfam" id="PF26356">
    <property type="entry name" value="Pelota_N"/>
    <property type="match status" value="1"/>
</dbReference>
<dbReference type="Pfam" id="PF03464">
    <property type="entry name" value="eRF1_2"/>
    <property type="match status" value="1"/>
</dbReference>
<dbReference type="SUPFAM" id="SSF159065">
    <property type="entry name" value="Dom34/Pelota N-terminal domain-like"/>
    <property type="match status" value="1"/>
</dbReference>
<dbReference type="GeneID" id="33314269"/>
<dbReference type="InterPro" id="IPR005142">
    <property type="entry name" value="eRF1_3"/>
</dbReference>
<dbReference type="SMART" id="SM01194">
    <property type="entry name" value="eRF1_1"/>
    <property type="match status" value="1"/>
</dbReference>
<dbReference type="Pfam" id="PF03465">
    <property type="entry name" value="eRF1_3"/>
    <property type="match status" value="1"/>
</dbReference>
<dbReference type="SUPFAM" id="SSF55315">
    <property type="entry name" value="L30e-like"/>
    <property type="match status" value="1"/>
</dbReference>
<dbReference type="InterPro" id="IPR005140">
    <property type="entry name" value="eRF1_Pelota-like_N"/>
</dbReference>
<dbReference type="InterPro" id="IPR004405">
    <property type="entry name" value="TF_pelota"/>
</dbReference>
<dbReference type="InterPro" id="IPR005141">
    <property type="entry name" value="eRF1_2"/>
</dbReference>
<protein>
    <submittedName>
        <fullName evidence="7">mRNA surveillance factor aPelota</fullName>
    </submittedName>
</protein>
<dbReference type="SUPFAM" id="SSF53137">
    <property type="entry name" value="Translational machinery components"/>
    <property type="match status" value="1"/>
</dbReference>
<dbReference type="KEGG" id="marh:Mia14_0717"/>
<feature type="domain" description="eRF1/Pelota-like N-terminal" evidence="6">
    <location>
        <begin position="1"/>
        <end position="129"/>
    </location>
</feature>